<accession>A0AAW3JTC3</accession>
<protein>
    <recommendedName>
        <fullName evidence="3">Capsule polysaccharide biosynthesis protein</fullName>
    </recommendedName>
</protein>
<evidence type="ECO:0008006" key="3">
    <source>
        <dbReference type="Google" id="ProtNLM"/>
    </source>
</evidence>
<name>A0AAW3JTC3_9FIRM</name>
<gene>
    <name evidence="1" type="ORF">APZ18_10055</name>
</gene>
<dbReference type="AlphaFoldDB" id="A0AAW3JTC3"/>
<evidence type="ECO:0000313" key="1">
    <source>
        <dbReference type="EMBL" id="KQC85046.1"/>
    </source>
</evidence>
<proteinExistence type="predicted"/>
<sequence>MLLYHSSTAYHVLCAVVHKLCYHREDDAVLMITEYLLAGTGQEAVIGRLKKSGWFEDIIIIPERQLKKDIGKRLNESSTRDEIEEVLDKTCEVVKDWSRYRLEDFNDIYVSADIWSVPVYLIRNRLKYHYIEDASGMLGEERRYLKLLREINAHNYVVCEYLQAAGRNKMVIDKLCDIDNQPEGFFDNKAIDFSIYKTMKKLDAKTRKEIIRLYDGEIIKENIDKKRLLFLTQYHNNLEIQSILMQRKMTTLLIDYFAKDYEVIVKSHPKDRYLPYENIINGSMVIKNSVPSELIPFVVEGKIDLVITPNSTSVGGMKNTCDRVMSFGEEIETEYEKLHLYYAAAYITDSMISDNDEKIIVSDNQKNVSKPDRAENYSINTEYANEIFAKNFLELFGLDKYIQNEENKTDDFSKGKVKRNETEEKITQQNMNLKSRLNKKIFWDSGWNSRILKSEREKFGENDCIFFLEEENLSTFLMYPWVTKEKLAEIEITVVNSEYSQHKRSIWFYGNDERLLKKVRNMAAEKKLENSDITIMIKAKEAVEKRMLEGKLKALEFVIRRDESEITSQVLSQASSVIEQYKANKHFVERIMEPEEVLPHI</sequence>
<dbReference type="EMBL" id="LLKB01000005">
    <property type="protein sequence ID" value="KQC85046.1"/>
    <property type="molecule type" value="Genomic_DNA"/>
</dbReference>
<reference evidence="1 2" key="1">
    <citation type="submission" date="2015-10" db="EMBL/GenBank/DDBJ databases">
        <title>Butyribacter intestini gen. nov., sp. nov., a butyric acid-producing bacterium of the family Lachnospiraceae isolated from the human faeces.</title>
        <authorList>
            <person name="Zou Y."/>
            <person name="Xue W."/>
            <person name="Luo G."/>
            <person name="Lv M."/>
        </authorList>
    </citation>
    <scope>NUCLEOTIDE SEQUENCE [LARGE SCALE GENOMIC DNA]</scope>
    <source>
        <strain evidence="1 2">TF01-11</strain>
    </source>
</reference>
<evidence type="ECO:0000313" key="2">
    <source>
        <dbReference type="Proteomes" id="UP000050833"/>
    </source>
</evidence>
<organism evidence="1 2">
    <name type="scientific">Butyribacter intestini</name>
    <dbReference type="NCBI Taxonomy" id="1703332"/>
    <lineage>
        <taxon>Bacteria</taxon>
        <taxon>Bacillati</taxon>
        <taxon>Bacillota</taxon>
        <taxon>Clostridia</taxon>
        <taxon>Lachnospirales</taxon>
        <taxon>Lachnospiraceae</taxon>
        <taxon>Butyribacter</taxon>
    </lineage>
</organism>
<dbReference type="Proteomes" id="UP000050833">
    <property type="component" value="Unassembled WGS sequence"/>
</dbReference>
<keyword evidence="2" id="KW-1185">Reference proteome</keyword>
<comment type="caution">
    <text evidence="1">The sequence shown here is derived from an EMBL/GenBank/DDBJ whole genome shotgun (WGS) entry which is preliminary data.</text>
</comment>
<dbReference type="RefSeq" id="WP_055944505.1">
    <property type="nucleotide sequence ID" value="NZ_JAQDCV010000005.1"/>
</dbReference>